<reference evidence="2" key="1">
    <citation type="submission" date="2023-03" db="EMBL/GenBank/DDBJ databases">
        <title>Massive genome expansion in bonnet fungi (Mycena s.s.) driven by repeated elements and novel gene families across ecological guilds.</title>
        <authorList>
            <consortium name="Lawrence Berkeley National Laboratory"/>
            <person name="Harder C.B."/>
            <person name="Miyauchi S."/>
            <person name="Viragh M."/>
            <person name="Kuo A."/>
            <person name="Thoen E."/>
            <person name="Andreopoulos B."/>
            <person name="Lu D."/>
            <person name="Skrede I."/>
            <person name="Drula E."/>
            <person name="Henrissat B."/>
            <person name="Morin E."/>
            <person name="Kohler A."/>
            <person name="Barry K."/>
            <person name="LaButti K."/>
            <person name="Morin E."/>
            <person name="Salamov A."/>
            <person name="Lipzen A."/>
            <person name="Mereny Z."/>
            <person name="Hegedus B."/>
            <person name="Baldrian P."/>
            <person name="Stursova M."/>
            <person name="Weitz H."/>
            <person name="Taylor A."/>
            <person name="Grigoriev I.V."/>
            <person name="Nagy L.G."/>
            <person name="Martin F."/>
            <person name="Kauserud H."/>
        </authorList>
    </citation>
    <scope>NUCLEOTIDE SEQUENCE</scope>
    <source>
        <strain evidence="2">CBHHK200</strain>
    </source>
</reference>
<dbReference type="GO" id="GO:0016491">
    <property type="term" value="F:oxidoreductase activity"/>
    <property type="evidence" value="ECO:0007669"/>
    <property type="project" value="TreeGrafter"/>
</dbReference>
<comment type="similarity">
    <text evidence="1">Belongs to the GMC oxidoreductase family.</text>
</comment>
<dbReference type="AlphaFoldDB" id="A0AAD6SCV5"/>
<dbReference type="EMBL" id="JARJCM010000151">
    <property type="protein sequence ID" value="KAJ7025561.1"/>
    <property type="molecule type" value="Genomic_DNA"/>
</dbReference>
<sequence length="432" mass="48639">MTAPHIIEAEYDLDTTSSLRVSGHKTKDKKEHIQAGQYNTHLAPTSKAVQFTIAKPSEHLAGRSAIVPPGHCLGGASSVNFMVYNRPLAAASDFDTWVLGDGFWQRWMAFEGSHPAETHEIDPKKSTHGSDGRLKVSFGGKHHYVYDNGSKKLFVFDETLVNRVIVEFFSILFYPCYSDRNTETGSPSASSTNLIIAFTTRLLKTFVLRRLASLLSLPPVLWAHPLFSSGRDLERKCAGESRRRCRRNSWCWDKITKVWLIPRLLTLLIRILDHALLYAPYIADPESKTMNPFWRGDPATTSISYPLRRFWTTWRPELRPPTLSRGSSRTLLTLRRSVGLKRKGVNLTAASPPSEGYFSLGILNFPRAVLRLLIVFSAEDDKAIDAFLRQVVPTTWHSVRTWAMKPFDKGGVVDSNGIKKLQVVDFIVAPLT</sequence>
<dbReference type="Gene3D" id="3.30.560.10">
    <property type="entry name" value="Glucose Oxidase, domain 3"/>
    <property type="match status" value="2"/>
</dbReference>
<dbReference type="PANTHER" id="PTHR11552:SF147">
    <property type="entry name" value="CHOLINE DEHYDROGENASE, MITOCHONDRIAL"/>
    <property type="match status" value="1"/>
</dbReference>
<proteinExistence type="inferred from homology"/>
<evidence type="ECO:0000256" key="1">
    <source>
        <dbReference type="ARBA" id="ARBA00010790"/>
    </source>
</evidence>
<dbReference type="InterPro" id="IPR036188">
    <property type="entry name" value="FAD/NAD-bd_sf"/>
</dbReference>
<name>A0AAD6SCV5_9AGAR</name>
<accession>A0AAD6SCV5</accession>
<evidence type="ECO:0000313" key="2">
    <source>
        <dbReference type="EMBL" id="KAJ7025561.1"/>
    </source>
</evidence>
<keyword evidence="3" id="KW-1185">Reference proteome</keyword>
<comment type="caution">
    <text evidence="2">The sequence shown here is derived from an EMBL/GenBank/DDBJ whole genome shotgun (WGS) entry which is preliminary data.</text>
</comment>
<dbReference type="PANTHER" id="PTHR11552">
    <property type="entry name" value="GLUCOSE-METHANOL-CHOLINE GMC OXIDOREDUCTASE"/>
    <property type="match status" value="1"/>
</dbReference>
<dbReference type="GO" id="GO:0050660">
    <property type="term" value="F:flavin adenine dinucleotide binding"/>
    <property type="evidence" value="ECO:0007669"/>
    <property type="project" value="InterPro"/>
</dbReference>
<organism evidence="2 3">
    <name type="scientific">Mycena alexandri</name>
    <dbReference type="NCBI Taxonomy" id="1745969"/>
    <lineage>
        <taxon>Eukaryota</taxon>
        <taxon>Fungi</taxon>
        <taxon>Dikarya</taxon>
        <taxon>Basidiomycota</taxon>
        <taxon>Agaricomycotina</taxon>
        <taxon>Agaricomycetes</taxon>
        <taxon>Agaricomycetidae</taxon>
        <taxon>Agaricales</taxon>
        <taxon>Marasmiineae</taxon>
        <taxon>Mycenaceae</taxon>
        <taxon>Mycena</taxon>
    </lineage>
</organism>
<protein>
    <submittedName>
        <fullName evidence="2">Uncharacterized protein</fullName>
    </submittedName>
</protein>
<dbReference type="Gene3D" id="3.50.50.60">
    <property type="entry name" value="FAD/NAD(P)-binding domain"/>
    <property type="match status" value="2"/>
</dbReference>
<dbReference type="Proteomes" id="UP001218188">
    <property type="component" value="Unassembled WGS sequence"/>
</dbReference>
<dbReference type="InterPro" id="IPR012132">
    <property type="entry name" value="GMC_OxRdtase"/>
</dbReference>
<evidence type="ECO:0000313" key="3">
    <source>
        <dbReference type="Proteomes" id="UP001218188"/>
    </source>
</evidence>
<gene>
    <name evidence="2" type="ORF">C8F04DRAFT_1191311</name>
</gene>